<dbReference type="EMBL" id="NAJP01000046">
    <property type="protein sequence ID" value="TKA38295.1"/>
    <property type="molecule type" value="Genomic_DNA"/>
</dbReference>
<evidence type="ECO:0000256" key="4">
    <source>
        <dbReference type="ARBA" id="ARBA00022737"/>
    </source>
</evidence>
<dbReference type="Proteomes" id="UP000310066">
    <property type="component" value="Unassembled WGS sequence"/>
</dbReference>
<dbReference type="GO" id="GO:0071013">
    <property type="term" value="C:catalytic step 2 spliceosome"/>
    <property type="evidence" value="ECO:0007669"/>
    <property type="project" value="TreeGrafter"/>
</dbReference>
<dbReference type="PROSITE" id="PS50294">
    <property type="entry name" value="WD_REPEATS_REGION"/>
    <property type="match status" value="3"/>
</dbReference>
<comment type="caution">
    <text evidence="7">The sequence shown here is derived from an EMBL/GenBank/DDBJ whole genome shotgun (WGS) entry which is preliminary data.</text>
</comment>
<evidence type="ECO:0000313" key="7">
    <source>
        <dbReference type="EMBL" id="TKA38295.1"/>
    </source>
</evidence>
<dbReference type="SUPFAM" id="SSF50978">
    <property type="entry name" value="WD40 repeat-like"/>
    <property type="match status" value="1"/>
</dbReference>
<dbReference type="AlphaFoldDB" id="A0A4U0UTD2"/>
<dbReference type="InterPro" id="IPR051980">
    <property type="entry name" value="WD_repeat_MORG1"/>
</dbReference>
<feature type="repeat" description="WD" evidence="6">
    <location>
        <begin position="61"/>
        <end position="102"/>
    </location>
</feature>
<dbReference type="PROSITE" id="PS50082">
    <property type="entry name" value="WD_REPEATS_2"/>
    <property type="match status" value="4"/>
</dbReference>
<dbReference type="InterPro" id="IPR020472">
    <property type="entry name" value="WD40_PAC1"/>
</dbReference>
<dbReference type="Gene3D" id="2.130.10.10">
    <property type="entry name" value="YVTN repeat-like/Quinoprotein amine dehydrogenase"/>
    <property type="match status" value="1"/>
</dbReference>
<dbReference type="PANTHER" id="PTHR22842">
    <property type="entry name" value="WD40 REPEAT PROTEIN"/>
    <property type="match status" value="1"/>
</dbReference>
<comment type="similarity">
    <text evidence="5">Belongs to the WD repeat MORG1 family.</text>
</comment>
<feature type="repeat" description="WD" evidence="6">
    <location>
        <begin position="103"/>
        <end position="145"/>
    </location>
</feature>
<keyword evidence="4" id="KW-0677">Repeat</keyword>
<feature type="repeat" description="WD" evidence="6">
    <location>
        <begin position="252"/>
        <end position="273"/>
    </location>
</feature>
<protein>
    <submittedName>
        <fullName evidence="7">Uncharacterized protein</fullName>
    </submittedName>
</protein>
<evidence type="ECO:0000256" key="5">
    <source>
        <dbReference type="ARBA" id="ARBA00038145"/>
    </source>
</evidence>
<dbReference type="CDD" id="cd00200">
    <property type="entry name" value="WD40"/>
    <property type="match status" value="1"/>
</dbReference>
<evidence type="ECO:0000313" key="8">
    <source>
        <dbReference type="Proteomes" id="UP000310066"/>
    </source>
</evidence>
<gene>
    <name evidence="7" type="ORF">B0A54_09235</name>
</gene>
<dbReference type="PRINTS" id="PR00320">
    <property type="entry name" value="GPROTEINBRPT"/>
</dbReference>
<dbReference type="Pfam" id="PF00400">
    <property type="entry name" value="WD40"/>
    <property type="match status" value="3"/>
</dbReference>
<proteinExistence type="inferred from homology"/>
<accession>A0A4U0UTD2</accession>
<organism evidence="7 8">
    <name type="scientific">Friedmanniomyces endolithicus</name>
    <dbReference type="NCBI Taxonomy" id="329885"/>
    <lineage>
        <taxon>Eukaryota</taxon>
        <taxon>Fungi</taxon>
        <taxon>Dikarya</taxon>
        <taxon>Ascomycota</taxon>
        <taxon>Pezizomycotina</taxon>
        <taxon>Dothideomycetes</taxon>
        <taxon>Dothideomycetidae</taxon>
        <taxon>Mycosphaerellales</taxon>
        <taxon>Teratosphaeriaceae</taxon>
        <taxon>Friedmanniomyces</taxon>
    </lineage>
</organism>
<dbReference type="InterPro" id="IPR036322">
    <property type="entry name" value="WD40_repeat_dom_sf"/>
</dbReference>
<dbReference type="PANTHER" id="PTHR22842:SF3">
    <property type="entry name" value="WD REPEAT DOMAIN-CONTAINING PROTEIN 83"/>
    <property type="match status" value="1"/>
</dbReference>
<feature type="repeat" description="WD" evidence="6">
    <location>
        <begin position="18"/>
        <end position="60"/>
    </location>
</feature>
<dbReference type="InterPro" id="IPR001680">
    <property type="entry name" value="WD40_rpt"/>
</dbReference>
<dbReference type="OrthoDB" id="1068471at2759"/>
<keyword evidence="2" id="KW-0963">Cytoplasm</keyword>
<reference evidence="7 8" key="1">
    <citation type="submission" date="2017-03" db="EMBL/GenBank/DDBJ databases">
        <title>Genomes of endolithic fungi from Antarctica.</title>
        <authorList>
            <person name="Coleine C."/>
            <person name="Masonjones S."/>
            <person name="Stajich J.E."/>
        </authorList>
    </citation>
    <scope>NUCLEOTIDE SEQUENCE [LARGE SCALE GENOMIC DNA]</scope>
    <source>
        <strain evidence="7 8">CCFEE 5311</strain>
    </source>
</reference>
<evidence type="ECO:0000256" key="6">
    <source>
        <dbReference type="PROSITE-ProRule" id="PRU00221"/>
    </source>
</evidence>
<dbReference type="STRING" id="329885.A0A4U0UTD2"/>
<sequence length="324" mass="34258">MSRITHPSSFPTTPFTRLTTHTAPVHALAFSSGSGQYLLTGSQDRSIRLFNPTSSKLIQTYSAHGYGVLDLAVSTDNSRFASAGGDKVVFIWDVASAATVRRFQGHAGRVNGVRFAGEGDAVVVSGSFDGTVRCWDLRARGERAVMVWGEARDSVSCVAVAGGRVWTGSVDGRVRCYDLRAGEVEVDCLGASVTSLGVTGAGDGYLVSTLDSKVRLMDCGSGACLQKFGGEGFVNEEYRVRSTLGMGDAVAISGGEDGRVFVWDVLSGEVMHRLWHKKDGEAEGAMGGNSGKRDVVSAVAWNQTRKMWASAGGNGEVVVWGKGD</sequence>
<dbReference type="InterPro" id="IPR015943">
    <property type="entry name" value="WD40/YVTN_repeat-like_dom_sf"/>
</dbReference>
<name>A0A4U0UTD2_9PEZI</name>
<evidence type="ECO:0000256" key="1">
    <source>
        <dbReference type="ARBA" id="ARBA00004496"/>
    </source>
</evidence>
<dbReference type="SMART" id="SM00320">
    <property type="entry name" value="WD40"/>
    <property type="match status" value="6"/>
</dbReference>
<comment type="subcellular location">
    <subcellularLocation>
        <location evidence="1">Cytoplasm</location>
    </subcellularLocation>
</comment>
<dbReference type="GO" id="GO:0000398">
    <property type="term" value="P:mRNA splicing, via spliceosome"/>
    <property type="evidence" value="ECO:0007669"/>
    <property type="project" value="TreeGrafter"/>
</dbReference>
<evidence type="ECO:0000256" key="3">
    <source>
        <dbReference type="ARBA" id="ARBA00022574"/>
    </source>
</evidence>
<evidence type="ECO:0000256" key="2">
    <source>
        <dbReference type="ARBA" id="ARBA00022490"/>
    </source>
</evidence>
<dbReference type="GO" id="GO:0005737">
    <property type="term" value="C:cytoplasm"/>
    <property type="evidence" value="ECO:0007669"/>
    <property type="project" value="UniProtKB-SubCell"/>
</dbReference>
<keyword evidence="3 6" id="KW-0853">WD repeat</keyword>